<dbReference type="EMBL" id="KN833060">
    <property type="protein sequence ID" value="KIM74485.1"/>
    <property type="molecule type" value="Genomic_DNA"/>
</dbReference>
<reference evidence="2 3" key="1">
    <citation type="submission" date="2014-04" db="EMBL/GenBank/DDBJ databases">
        <authorList>
            <consortium name="DOE Joint Genome Institute"/>
            <person name="Kuo A."/>
            <person name="Tarkka M."/>
            <person name="Buscot F."/>
            <person name="Kohler A."/>
            <person name="Nagy L.G."/>
            <person name="Floudas D."/>
            <person name="Copeland A."/>
            <person name="Barry K.W."/>
            <person name="Cichocki N."/>
            <person name="Veneault-Fourrey C."/>
            <person name="LaButti K."/>
            <person name="Lindquist E.A."/>
            <person name="Lipzen A."/>
            <person name="Lundell T."/>
            <person name="Morin E."/>
            <person name="Murat C."/>
            <person name="Sun H."/>
            <person name="Tunlid A."/>
            <person name="Henrissat B."/>
            <person name="Grigoriev I.V."/>
            <person name="Hibbett D.S."/>
            <person name="Martin F."/>
            <person name="Nordberg H.P."/>
            <person name="Cantor M.N."/>
            <person name="Hua S.X."/>
        </authorList>
    </citation>
    <scope>NUCLEOTIDE SEQUENCE [LARGE SCALE GENOMIC DNA]</scope>
    <source>
        <strain evidence="2 3">F 1598</strain>
    </source>
</reference>
<dbReference type="STRING" id="765440.A0A0C3EPJ0"/>
<dbReference type="OrthoDB" id="3153758at2759"/>
<reference evidence="3" key="2">
    <citation type="submission" date="2015-01" db="EMBL/GenBank/DDBJ databases">
        <title>Evolutionary Origins and Diversification of the Mycorrhizal Mutualists.</title>
        <authorList>
            <consortium name="DOE Joint Genome Institute"/>
            <consortium name="Mycorrhizal Genomics Consortium"/>
            <person name="Kohler A."/>
            <person name="Kuo A."/>
            <person name="Nagy L.G."/>
            <person name="Floudas D."/>
            <person name="Copeland A."/>
            <person name="Barry K.W."/>
            <person name="Cichocki N."/>
            <person name="Veneault-Fourrey C."/>
            <person name="LaButti K."/>
            <person name="Lindquist E.A."/>
            <person name="Lipzen A."/>
            <person name="Lundell T."/>
            <person name="Morin E."/>
            <person name="Murat C."/>
            <person name="Riley R."/>
            <person name="Ohm R."/>
            <person name="Sun H."/>
            <person name="Tunlid A."/>
            <person name="Henrissat B."/>
            <person name="Grigoriev I.V."/>
            <person name="Hibbett D.S."/>
            <person name="Martin F."/>
        </authorList>
    </citation>
    <scope>NUCLEOTIDE SEQUENCE [LARGE SCALE GENOMIC DNA]</scope>
    <source>
        <strain evidence="3">F 1598</strain>
    </source>
</reference>
<feature type="coiled-coil region" evidence="1">
    <location>
        <begin position="73"/>
        <end position="123"/>
    </location>
</feature>
<accession>A0A0C3EPJ0</accession>
<dbReference type="InParanoid" id="A0A0C3EPJ0"/>
<keyword evidence="1" id="KW-0175">Coiled coil</keyword>
<keyword evidence="3" id="KW-1185">Reference proteome</keyword>
<protein>
    <submittedName>
        <fullName evidence="2">Uncharacterized protein</fullName>
    </submittedName>
</protein>
<organism evidence="2 3">
    <name type="scientific">Piloderma croceum (strain F 1598)</name>
    <dbReference type="NCBI Taxonomy" id="765440"/>
    <lineage>
        <taxon>Eukaryota</taxon>
        <taxon>Fungi</taxon>
        <taxon>Dikarya</taxon>
        <taxon>Basidiomycota</taxon>
        <taxon>Agaricomycotina</taxon>
        <taxon>Agaricomycetes</taxon>
        <taxon>Agaricomycetidae</taxon>
        <taxon>Atheliales</taxon>
        <taxon>Atheliaceae</taxon>
        <taxon>Piloderma</taxon>
    </lineage>
</organism>
<dbReference type="HOGENOM" id="CLU_050250_3_0_1"/>
<proteinExistence type="predicted"/>
<name>A0A0C3EPJ0_PILCF</name>
<gene>
    <name evidence="2" type="ORF">PILCRDRAFT_79991</name>
</gene>
<sequence>MIWGPYVLSGVPRERRKWEQELMQRRVAEQLRIDDWENQFLARQHEEMVRQDEWERELMQRHVAEQSRIAIWEQQLEARKRQEKIRQDEWERSQKDIRREEAHRREQERRREEEWQLEEERRQTLGLHWDTPIADSNCASHNSREYWARLLNTFPFDYNWLKPCQEIPLVIHGRSLNTTRCYINEYVSGEVYGHWLVDFNEPLCSPYWDRFNDKGCTAEGSGRRRLEAHLENIHEGEYGEKLCSSTPYGFFGQHFDHPDSCANWGNDGIFGIWEISDSNC</sequence>
<evidence type="ECO:0000313" key="2">
    <source>
        <dbReference type="EMBL" id="KIM74485.1"/>
    </source>
</evidence>
<dbReference type="AlphaFoldDB" id="A0A0C3EPJ0"/>
<evidence type="ECO:0000256" key="1">
    <source>
        <dbReference type="SAM" id="Coils"/>
    </source>
</evidence>
<dbReference type="Proteomes" id="UP000054166">
    <property type="component" value="Unassembled WGS sequence"/>
</dbReference>
<evidence type="ECO:0000313" key="3">
    <source>
        <dbReference type="Proteomes" id="UP000054166"/>
    </source>
</evidence>